<dbReference type="HAMAP" id="MF_00024">
    <property type="entry name" value="CobD_CbiB"/>
    <property type="match status" value="1"/>
</dbReference>
<accession>A0A7D5TTQ2</accession>
<organism evidence="12 13">
    <name type="scientific">Halosimplex pelagicum</name>
    <dbReference type="NCBI Taxonomy" id="869886"/>
    <lineage>
        <taxon>Archaea</taxon>
        <taxon>Methanobacteriati</taxon>
        <taxon>Methanobacteriota</taxon>
        <taxon>Stenosarchaea group</taxon>
        <taxon>Halobacteria</taxon>
        <taxon>Halobacteriales</taxon>
        <taxon>Haloarculaceae</taxon>
        <taxon>Halosimplex</taxon>
    </lineage>
</organism>
<dbReference type="OrthoDB" id="46105at2157"/>
<evidence type="ECO:0000256" key="9">
    <source>
        <dbReference type="ARBA" id="ARBA00022989"/>
    </source>
</evidence>
<evidence type="ECO:0000256" key="2">
    <source>
        <dbReference type="ARBA" id="ARBA00004651"/>
    </source>
</evidence>
<dbReference type="PANTHER" id="PTHR34308:SF1">
    <property type="entry name" value="COBALAMIN BIOSYNTHESIS PROTEIN CBIB"/>
    <property type="match status" value="1"/>
</dbReference>
<dbReference type="GeneID" id="56082613"/>
<evidence type="ECO:0000256" key="10">
    <source>
        <dbReference type="ARBA" id="ARBA00023136"/>
    </source>
</evidence>
<dbReference type="GO" id="GO:0015420">
    <property type="term" value="F:ABC-type vitamin B12 transporter activity"/>
    <property type="evidence" value="ECO:0007669"/>
    <property type="project" value="UniProtKB-UniRule"/>
</dbReference>
<comment type="function">
    <text evidence="1 11">Converts cobyric acid to cobinamide by the addition of aminopropanol on the F carboxylic group.</text>
</comment>
<evidence type="ECO:0000256" key="6">
    <source>
        <dbReference type="ARBA" id="ARBA00022475"/>
    </source>
</evidence>
<dbReference type="RefSeq" id="WP_179921854.1">
    <property type="nucleotide sequence ID" value="NZ_CP058909.1"/>
</dbReference>
<feature type="transmembrane region" description="Helical" evidence="11">
    <location>
        <begin position="150"/>
        <end position="168"/>
    </location>
</feature>
<comment type="subcellular location">
    <subcellularLocation>
        <location evidence="2 11">Cell membrane</location>
        <topology evidence="2 11">Multi-pass membrane protein</topology>
    </subcellularLocation>
</comment>
<keyword evidence="7 11" id="KW-0169">Cobalamin biosynthesis</keyword>
<gene>
    <name evidence="11" type="primary">cobD</name>
    <name evidence="12" type="ORF">HZS54_08450</name>
</gene>
<keyword evidence="9 11" id="KW-1133">Transmembrane helix</keyword>
<dbReference type="InterPro" id="IPR004485">
    <property type="entry name" value="Cobalamin_biosynth_CobD/CbiB"/>
</dbReference>
<protein>
    <recommendedName>
        <fullName evidence="5 11">Probable cobalamin biosynthesis protein CobD</fullName>
    </recommendedName>
</protein>
<evidence type="ECO:0000256" key="5">
    <source>
        <dbReference type="ARBA" id="ARBA00016185"/>
    </source>
</evidence>
<dbReference type="PANTHER" id="PTHR34308">
    <property type="entry name" value="COBALAMIN BIOSYNTHESIS PROTEIN CBIB"/>
    <property type="match status" value="1"/>
</dbReference>
<evidence type="ECO:0000256" key="7">
    <source>
        <dbReference type="ARBA" id="ARBA00022573"/>
    </source>
</evidence>
<evidence type="ECO:0000256" key="11">
    <source>
        <dbReference type="HAMAP-Rule" id="MF_00024"/>
    </source>
</evidence>
<evidence type="ECO:0000313" key="13">
    <source>
        <dbReference type="Proteomes" id="UP000509346"/>
    </source>
</evidence>
<keyword evidence="13" id="KW-1185">Reference proteome</keyword>
<name>A0A7D5TTQ2_9EURY</name>
<dbReference type="Pfam" id="PF03186">
    <property type="entry name" value="CobD_Cbib"/>
    <property type="match status" value="1"/>
</dbReference>
<evidence type="ECO:0000256" key="1">
    <source>
        <dbReference type="ARBA" id="ARBA00003384"/>
    </source>
</evidence>
<dbReference type="GO" id="GO:0048472">
    <property type="term" value="F:threonine-phosphate decarboxylase activity"/>
    <property type="evidence" value="ECO:0007669"/>
    <property type="project" value="InterPro"/>
</dbReference>
<dbReference type="GO" id="GO:0009236">
    <property type="term" value="P:cobalamin biosynthetic process"/>
    <property type="evidence" value="ECO:0007669"/>
    <property type="project" value="UniProtKB-UniRule"/>
</dbReference>
<reference evidence="12 13" key="1">
    <citation type="submission" date="2020-07" db="EMBL/GenBank/DDBJ databases">
        <title>Halosimplex litoreum sp. nov. and Halosimplex rubrum sp. nov., isolated from different salt environments.</title>
        <authorList>
            <person name="Cui H."/>
        </authorList>
    </citation>
    <scope>NUCLEOTIDE SEQUENCE [LARGE SCALE GENOMIC DNA]</scope>
    <source>
        <strain evidence="12 13">R2</strain>
    </source>
</reference>
<dbReference type="KEGG" id="hpel:HZS54_08450"/>
<evidence type="ECO:0000256" key="8">
    <source>
        <dbReference type="ARBA" id="ARBA00022692"/>
    </source>
</evidence>
<dbReference type="GO" id="GO:0005886">
    <property type="term" value="C:plasma membrane"/>
    <property type="evidence" value="ECO:0007669"/>
    <property type="project" value="UniProtKB-SubCell"/>
</dbReference>
<dbReference type="UniPathway" id="UPA00148"/>
<keyword evidence="6 11" id="KW-1003">Cell membrane</keyword>
<feature type="transmembrane region" description="Helical" evidence="11">
    <location>
        <begin position="47"/>
        <end position="70"/>
    </location>
</feature>
<comment type="similarity">
    <text evidence="4 11">Belongs to the CobD/CbiB family.</text>
</comment>
<keyword evidence="10 11" id="KW-0472">Membrane</keyword>
<evidence type="ECO:0000256" key="4">
    <source>
        <dbReference type="ARBA" id="ARBA00006263"/>
    </source>
</evidence>
<dbReference type="Proteomes" id="UP000509346">
    <property type="component" value="Chromosome"/>
</dbReference>
<sequence>MSLSTVAVGLALALDAAVGEPPTRAHPVAWFGRLVAPLDRSWTRSRVVGALATVALPLAAALAVGGVVAAAGAWRPLAGAVAGGVALFLTTSLRRLLSVGLEVATLTETDIDGARAELRALAGRDAAALSPGEVRSAVVESVAENLADGLVAPLGAFAAVAVAAGVVLPPGPLPVGVGPAALDPAVAAVALGAAGAAWVKAVNTMDSMLGYRSKPVGWAPARLDDAVMWAPARASAVLIAAASLSPGSALVARRWLDRVPSPNSGWPMGTVAAALGVRLVKPGAYDINADARLPTVEDAQRAVRRVGLAGGLVYLGAAAVTYAGAGAVTDVGAGVFTWA</sequence>
<comment type="pathway">
    <text evidence="3 11">Cofactor biosynthesis; adenosylcobalamin biosynthesis.</text>
</comment>
<dbReference type="EMBL" id="CP058909">
    <property type="protein sequence ID" value="QLH81654.1"/>
    <property type="molecule type" value="Genomic_DNA"/>
</dbReference>
<proteinExistence type="inferred from homology"/>
<keyword evidence="8 11" id="KW-0812">Transmembrane</keyword>
<comment type="caution">
    <text evidence="11">Lacks conserved residue(s) required for the propagation of feature annotation.</text>
</comment>
<evidence type="ECO:0000313" key="12">
    <source>
        <dbReference type="EMBL" id="QLH81654.1"/>
    </source>
</evidence>
<feature type="transmembrane region" description="Helical" evidence="11">
    <location>
        <begin position="77"/>
        <end position="97"/>
    </location>
</feature>
<evidence type="ECO:0000256" key="3">
    <source>
        <dbReference type="ARBA" id="ARBA00004953"/>
    </source>
</evidence>
<feature type="transmembrane region" description="Helical" evidence="11">
    <location>
        <begin position="180"/>
        <end position="199"/>
    </location>
</feature>
<dbReference type="AlphaFoldDB" id="A0A7D5TTQ2"/>